<dbReference type="PANTHER" id="PTHR35391">
    <property type="entry name" value="C2H2-TYPE DOMAIN-CONTAINING PROTEIN-RELATED"/>
    <property type="match status" value="1"/>
</dbReference>
<name>A0AAN6NAY7_9PEZI</name>
<reference evidence="3" key="1">
    <citation type="journal article" date="2023" name="Mol. Phylogenet. Evol.">
        <title>Genome-scale phylogeny and comparative genomics of the fungal order Sordariales.</title>
        <authorList>
            <person name="Hensen N."/>
            <person name="Bonometti L."/>
            <person name="Westerberg I."/>
            <person name="Brannstrom I.O."/>
            <person name="Guillou S."/>
            <person name="Cros-Aarteil S."/>
            <person name="Calhoun S."/>
            <person name="Haridas S."/>
            <person name="Kuo A."/>
            <person name="Mondo S."/>
            <person name="Pangilinan J."/>
            <person name="Riley R."/>
            <person name="LaButti K."/>
            <person name="Andreopoulos B."/>
            <person name="Lipzen A."/>
            <person name="Chen C."/>
            <person name="Yan M."/>
            <person name="Daum C."/>
            <person name="Ng V."/>
            <person name="Clum A."/>
            <person name="Steindorff A."/>
            <person name="Ohm R.A."/>
            <person name="Martin F."/>
            <person name="Silar P."/>
            <person name="Natvig D.O."/>
            <person name="Lalanne C."/>
            <person name="Gautier V."/>
            <person name="Ament-Velasquez S.L."/>
            <person name="Kruys A."/>
            <person name="Hutchinson M.I."/>
            <person name="Powell A.J."/>
            <person name="Barry K."/>
            <person name="Miller A.N."/>
            <person name="Grigoriev I.V."/>
            <person name="Debuchy R."/>
            <person name="Gladieux P."/>
            <person name="Hiltunen Thoren M."/>
            <person name="Johannesson H."/>
        </authorList>
    </citation>
    <scope>NUCLEOTIDE SEQUENCE [LARGE SCALE GENOMIC DNA]</scope>
    <source>
        <strain evidence="3">CBS 340.73</strain>
    </source>
</reference>
<organism evidence="2 3">
    <name type="scientific">Diplogelasinospora grovesii</name>
    <dbReference type="NCBI Taxonomy" id="303347"/>
    <lineage>
        <taxon>Eukaryota</taxon>
        <taxon>Fungi</taxon>
        <taxon>Dikarya</taxon>
        <taxon>Ascomycota</taxon>
        <taxon>Pezizomycotina</taxon>
        <taxon>Sordariomycetes</taxon>
        <taxon>Sordariomycetidae</taxon>
        <taxon>Sordariales</taxon>
        <taxon>Diplogelasinosporaceae</taxon>
        <taxon>Diplogelasinospora</taxon>
    </lineage>
</organism>
<evidence type="ECO:0008006" key="4">
    <source>
        <dbReference type="Google" id="ProtNLM"/>
    </source>
</evidence>
<dbReference type="AlphaFoldDB" id="A0AAN6NAY7"/>
<accession>A0AAN6NAY7</accession>
<sequence>MRKSYFLAPSWNIKPNEVALGSVIANPKIPQKTLSAATLTTNIDMPIAEPIEEKPCSGTAKKEAKWSAGLFATFIQVITLGGQASFSSDSMLQVDYSCDSMETLRFTPSLTYITKAAEDANVRNHLKMGGFGAKAFMVTGVKTVSNISITTIEEKKKEIIAKIGVDIPAAHVTGGPKGSYNSAHYDKHTRTIAGPIVFAFEIEKIRVSMRGQVVHGEYVDGAMLAKKQGSAPDYVIERAGQGLDEDEIDDFDVTTRSGTDDGTGEACEIIRSRQLLLCCQENFGEETRRIAGTQLSRFNLWASNIGVFSSRHASLDYRLRTAPAVKAAVNGNLEILCTHLLSALAGQEELPDEVLDAFAEASRKEVPSFGLKLFRQSLSAVAIRISALMLVESTIDTLHQLSLAIRRASNRNSLTRVPSLYDTDGAYFFVRELQESSPASGTPVPRVRFEATPGFEDFLRRILKSRWLKPDENAVLDQFQKDYRQLMFERCVGSISVRRRQLAYFQSHQAKLATPAAAWFVPTAPKPAKPSAQPTRPAVAAQLLSPSNVKGPDSQQPAFQEVVDDAVSETVGSEFQFTSFRPSLSIYAPSSGASSSDAGGLGIAGPFEVPPAPELGPSDKDQMCPYCCLVYPAKTFSLQKKARRWKKHLLEDLQPYICLFKNCNQRGKTYRSFKEWQAHLSPPHDQEWRCPLSHPGVDTVEEQALLFDTAAQFREHLTLCHPDLDPSSSVLHGVFHTARRPAVLPQWCFVCLAEQTTVISLQRHLANHLEQAFLLALPGRDDIKDSDAVSSGLPSSRTAPNDATEPQETDLPDLRGLYADDIDVSTDGAAQTLSAEDFMARISAIDIQSALTLGRLDTWRSEQSAVYDFVGVED</sequence>
<dbReference type="PANTHER" id="PTHR35391:SF7">
    <property type="entry name" value="C2H2-TYPE DOMAIN-CONTAINING PROTEIN"/>
    <property type="match status" value="1"/>
</dbReference>
<evidence type="ECO:0000256" key="1">
    <source>
        <dbReference type="SAM" id="MobiDB-lite"/>
    </source>
</evidence>
<comment type="caution">
    <text evidence="2">The sequence shown here is derived from an EMBL/GenBank/DDBJ whole genome shotgun (WGS) entry which is preliminary data.</text>
</comment>
<proteinExistence type="predicted"/>
<protein>
    <recommendedName>
        <fullName evidence="4">C2H2-type domain-containing protein</fullName>
    </recommendedName>
</protein>
<evidence type="ECO:0000313" key="3">
    <source>
        <dbReference type="Proteomes" id="UP001303473"/>
    </source>
</evidence>
<feature type="compositionally biased region" description="Polar residues" evidence="1">
    <location>
        <begin position="788"/>
        <end position="804"/>
    </location>
</feature>
<keyword evidence="3" id="KW-1185">Reference proteome</keyword>
<gene>
    <name evidence="2" type="ORF">QBC46DRAFT_256506</name>
</gene>
<dbReference type="EMBL" id="MU853774">
    <property type="protein sequence ID" value="KAK3942415.1"/>
    <property type="molecule type" value="Genomic_DNA"/>
</dbReference>
<dbReference type="Proteomes" id="UP001303473">
    <property type="component" value="Unassembled WGS sequence"/>
</dbReference>
<feature type="non-terminal residue" evidence="2">
    <location>
        <position position="874"/>
    </location>
</feature>
<feature type="region of interest" description="Disordered" evidence="1">
    <location>
        <begin position="786"/>
        <end position="812"/>
    </location>
</feature>
<evidence type="ECO:0000313" key="2">
    <source>
        <dbReference type="EMBL" id="KAK3942415.1"/>
    </source>
</evidence>